<organism evidence="2 3">
    <name type="scientific">Limnospira indica PCC 8005</name>
    <dbReference type="NCBI Taxonomy" id="376219"/>
    <lineage>
        <taxon>Bacteria</taxon>
        <taxon>Bacillati</taxon>
        <taxon>Cyanobacteriota</taxon>
        <taxon>Cyanophyceae</taxon>
        <taxon>Oscillatoriophycideae</taxon>
        <taxon>Oscillatoriales</taxon>
        <taxon>Sirenicapillariaceae</taxon>
        <taxon>Limnospira</taxon>
    </lineage>
</organism>
<dbReference type="SUPFAM" id="SSF52540">
    <property type="entry name" value="P-loop containing nucleoside triphosphate hydrolases"/>
    <property type="match status" value="1"/>
</dbReference>
<dbReference type="Pfam" id="PF13175">
    <property type="entry name" value="AAA_15"/>
    <property type="match status" value="1"/>
</dbReference>
<dbReference type="InterPro" id="IPR051396">
    <property type="entry name" value="Bact_Antivir_Def_Nuclease"/>
</dbReference>
<evidence type="ECO:0000259" key="1">
    <source>
        <dbReference type="SMART" id="SM00382"/>
    </source>
</evidence>
<dbReference type="RefSeq" id="WP_008052973.1">
    <property type="nucleotide sequence ID" value="NZ_FO818640.1"/>
</dbReference>
<keyword evidence="3" id="KW-1185">Reference proteome</keyword>
<proteinExistence type="predicted"/>
<reference evidence="2 3" key="1">
    <citation type="submission" date="2014-02" db="EMBL/GenBank/DDBJ databases">
        <authorList>
            <person name="Genoscope - CEA"/>
        </authorList>
    </citation>
    <scope>NUCLEOTIDE SEQUENCE [LARGE SCALE GENOMIC DNA]</scope>
    <source>
        <strain evidence="2 3">PCC 8005</strain>
    </source>
</reference>
<dbReference type="Proteomes" id="UP000032946">
    <property type="component" value="Chromosome"/>
</dbReference>
<dbReference type="PANTHER" id="PTHR43581">
    <property type="entry name" value="ATP/GTP PHOSPHATASE"/>
    <property type="match status" value="1"/>
</dbReference>
<dbReference type="InterPro" id="IPR027417">
    <property type="entry name" value="P-loop_NTPase"/>
</dbReference>
<dbReference type="InterPro" id="IPR041685">
    <property type="entry name" value="AAA_GajA/Old/RecF-like"/>
</dbReference>
<dbReference type="SMART" id="SM00382">
    <property type="entry name" value="AAA"/>
    <property type="match status" value="1"/>
</dbReference>
<dbReference type="Gene3D" id="3.40.50.300">
    <property type="entry name" value="P-loop containing nucleotide triphosphate hydrolases"/>
    <property type="match status" value="1"/>
</dbReference>
<protein>
    <submittedName>
        <fullName evidence="2">ATPase</fullName>
    </submittedName>
</protein>
<gene>
    <name evidence="2" type="ORF">ARTHRO_41235</name>
</gene>
<dbReference type="PANTHER" id="PTHR43581:SF2">
    <property type="entry name" value="EXCINUCLEASE ATPASE SUBUNIT"/>
    <property type="match status" value="1"/>
</dbReference>
<accession>A0A9P1KII8</accession>
<dbReference type="InterPro" id="IPR003593">
    <property type="entry name" value="AAA+_ATPase"/>
</dbReference>
<sequence length="449" mass="52338">MQIIKVYVGGLFGIFNHEIPVNLNDRITIIHGPNGFGKTVILKLLNGLFNCQYSELRNLPFETFKVEFDDGNYLEIDKKTGRQDQSNTIRFNFSKNSETFILDKSQINDIDEISISDLDYLIPELMRVGPQRWRYLPTEEMLSISDIVDRFPDLLRGIKCEQQPEWLQDLQRQINVRLIESQRLLNIASNYERRIAYKRLSDLSTVSVYSRELAQKMQHKFTEYGTISQSLDRTFPLRVVQQQPSTYLTDEQLYDKLDHLDKMRSRLMEVGLLNQDESSEVDIHPPSIDETTKNILSVYVEDMDKKLSVFDDIADKIDLFRKIINKKFAYSYKNIGFSKDQGFIFTSSYKSSLSEYKQVLNHELCPTDLSSGEQHELILIYELLFKVKPDSLVLIDEPELSLHVGWQVEFIKDLQEITKLAKLNIVMATHSPDIIQDRWDLTVELQGPK</sequence>
<evidence type="ECO:0000313" key="2">
    <source>
        <dbReference type="EMBL" id="CDM96826.1"/>
    </source>
</evidence>
<dbReference type="EMBL" id="FO818640">
    <property type="protein sequence ID" value="CDM96826.1"/>
    <property type="molecule type" value="Genomic_DNA"/>
</dbReference>
<name>A0A9P1KII8_9CYAN</name>
<evidence type="ECO:0000313" key="3">
    <source>
        <dbReference type="Proteomes" id="UP000032946"/>
    </source>
</evidence>
<dbReference type="AlphaFoldDB" id="A0A9P1KII8"/>
<feature type="domain" description="AAA+ ATPase" evidence="1">
    <location>
        <begin position="24"/>
        <end position="449"/>
    </location>
</feature>